<dbReference type="STRING" id="13706.A0A1X2HD22"/>
<gene>
    <name evidence="7" type="ORF">BCR43DRAFT_492055</name>
</gene>
<reference evidence="7 8" key="1">
    <citation type="submission" date="2016-07" db="EMBL/GenBank/DDBJ databases">
        <title>Pervasive Adenine N6-methylation of Active Genes in Fungi.</title>
        <authorList>
            <consortium name="DOE Joint Genome Institute"/>
            <person name="Mondo S.J."/>
            <person name="Dannebaum R.O."/>
            <person name="Kuo R.C."/>
            <person name="Labutti K."/>
            <person name="Haridas S."/>
            <person name="Kuo A."/>
            <person name="Salamov A."/>
            <person name="Ahrendt S.R."/>
            <person name="Lipzen A."/>
            <person name="Sullivan W."/>
            <person name="Andreopoulos W.B."/>
            <person name="Clum A."/>
            <person name="Lindquist E."/>
            <person name="Daum C."/>
            <person name="Ramamoorthy G.K."/>
            <person name="Gryganskyi A."/>
            <person name="Culley D."/>
            <person name="Magnuson J.K."/>
            <person name="James T.Y."/>
            <person name="O'Malley M.A."/>
            <person name="Stajich J.E."/>
            <person name="Spatafora J.W."/>
            <person name="Visel A."/>
            <person name="Grigoriev I.V."/>
        </authorList>
    </citation>
    <scope>NUCLEOTIDE SEQUENCE [LARGE SCALE GENOMIC DNA]</scope>
    <source>
        <strain evidence="7 8">NRRL 2496</strain>
    </source>
</reference>
<accession>A0A1X2HD22</accession>
<evidence type="ECO:0000256" key="1">
    <source>
        <dbReference type="ARBA" id="ARBA00022723"/>
    </source>
</evidence>
<dbReference type="InParanoid" id="A0A1X2HD22"/>
<proteinExistence type="predicted"/>
<dbReference type="InterPro" id="IPR011011">
    <property type="entry name" value="Znf_FYVE_PHD"/>
</dbReference>
<dbReference type="PROSITE" id="PS50016">
    <property type="entry name" value="ZF_PHD_2"/>
    <property type="match status" value="1"/>
</dbReference>
<dbReference type="AlphaFoldDB" id="A0A1X2HD22"/>
<evidence type="ECO:0000256" key="2">
    <source>
        <dbReference type="ARBA" id="ARBA00022771"/>
    </source>
</evidence>
<keyword evidence="8" id="KW-1185">Reference proteome</keyword>
<keyword evidence="2 4" id="KW-0863">Zinc-finger</keyword>
<dbReference type="InterPro" id="IPR019786">
    <property type="entry name" value="Zinc_finger_PHD-type_CS"/>
</dbReference>
<feature type="region of interest" description="Disordered" evidence="5">
    <location>
        <begin position="483"/>
        <end position="505"/>
    </location>
</feature>
<feature type="compositionally biased region" description="Acidic residues" evidence="5">
    <location>
        <begin position="395"/>
        <end position="405"/>
    </location>
</feature>
<name>A0A1X2HD22_SYNRA</name>
<dbReference type="InterPro" id="IPR013083">
    <property type="entry name" value="Znf_RING/FYVE/PHD"/>
</dbReference>
<dbReference type="Pfam" id="PF00628">
    <property type="entry name" value="PHD"/>
    <property type="match status" value="1"/>
</dbReference>
<evidence type="ECO:0000256" key="3">
    <source>
        <dbReference type="ARBA" id="ARBA00022833"/>
    </source>
</evidence>
<feature type="region of interest" description="Disordered" evidence="5">
    <location>
        <begin position="1"/>
        <end position="32"/>
    </location>
</feature>
<dbReference type="InterPro" id="IPR019787">
    <property type="entry name" value="Znf_PHD-finger"/>
</dbReference>
<feature type="compositionally biased region" description="Polar residues" evidence="5">
    <location>
        <begin position="219"/>
        <end position="235"/>
    </location>
</feature>
<keyword evidence="1" id="KW-0479">Metal-binding</keyword>
<feature type="domain" description="PHD-type" evidence="6">
    <location>
        <begin position="314"/>
        <end position="363"/>
    </location>
</feature>
<feature type="region of interest" description="Disordered" evidence="5">
    <location>
        <begin position="422"/>
        <end position="441"/>
    </location>
</feature>
<feature type="region of interest" description="Disordered" evidence="5">
    <location>
        <begin position="48"/>
        <end position="71"/>
    </location>
</feature>
<feature type="compositionally biased region" description="Low complexity" evidence="5">
    <location>
        <begin position="254"/>
        <end position="269"/>
    </location>
</feature>
<feature type="region of interest" description="Disordered" evidence="5">
    <location>
        <begin position="97"/>
        <end position="129"/>
    </location>
</feature>
<comment type="caution">
    <text evidence="7">The sequence shown here is derived from an EMBL/GenBank/DDBJ whole genome shotgun (WGS) entry which is preliminary data.</text>
</comment>
<evidence type="ECO:0000256" key="4">
    <source>
        <dbReference type="PROSITE-ProRule" id="PRU00146"/>
    </source>
</evidence>
<evidence type="ECO:0000313" key="8">
    <source>
        <dbReference type="Proteomes" id="UP000242180"/>
    </source>
</evidence>
<dbReference type="PROSITE" id="PS01359">
    <property type="entry name" value="ZF_PHD_1"/>
    <property type="match status" value="1"/>
</dbReference>
<feature type="region of interest" description="Disordered" evidence="5">
    <location>
        <begin position="219"/>
        <end position="291"/>
    </location>
</feature>
<dbReference type="Proteomes" id="UP000242180">
    <property type="component" value="Unassembled WGS sequence"/>
</dbReference>
<evidence type="ECO:0000259" key="6">
    <source>
        <dbReference type="PROSITE" id="PS50016"/>
    </source>
</evidence>
<feature type="compositionally biased region" description="Polar residues" evidence="5">
    <location>
        <begin position="16"/>
        <end position="27"/>
    </location>
</feature>
<dbReference type="GO" id="GO:0008270">
    <property type="term" value="F:zinc ion binding"/>
    <property type="evidence" value="ECO:0007669"/>
    <property type="project" value="UniProtKB-KW"/>
</dbReference>
<dbReference type="SMART" id="SM00249">
    <property type="entry name" value="PHD"/>
    <property type="match status" value="1"/>
</dbReference>
<evidence type="ECO:0000256" key="5">
    <source>
        <dbReference type="SAM" id="MobiDB-lite"/>
    </source>
</evidence>
<keyword evidence="3" id="KW-0862">Zinc</keyword>
<dbReference type="SUPFAM" id="SSF57903">
    <property type="entry name" value="FYVE/PHD zinc finger"/>
    <property type="match status" value="1"/>
</dbReference>
<dbReference type="EMBL" id="MCGN01000005">
    <property type="protein sequence ID" value="ORY96660.1"/>
    <property type="molecule type" value="Genomic_DNA"/>
</dbReference>
<feature type="region of interest" description="Disordered" evidence="5">
    <location>
        <begin position="387"/>
        <end position="411"/>
    </location>
</feature>
<feature type="compositionally biased region" description="Low complexity" evidence="5">
    <location>
        <begin position="483"/>
        <end position="496"/>
    </location>
</feature>
<protein>
    <recommendedName>
        <fullName evidence="6">PHD-type domain-containing protein</fullName>
    </recommendedName>
</protein>
<dbReference type="OrthoDB" id="79252at2759"/>
<organism evidence="7 8">
    <name type="scientific">Syncephalastrum racemosum</name>
    <name type="common">Filamentous fungus</name>
    <dbReference type="NCBI Taxonomy" id="13706"/>
    <lineage>
        <taxon>Eukaryota</taxon>
        <taxon>Fungi</taxon>
        <taxon>Fungi incertae sedis</taxon>
        <taxon>Mucoromycota</taxon>
        <taxon>Mucoromycotina</taxon>
        <taxon>Mucoromycetes</taxon>
        <taxon>Mucorales</taxon>
        <taxon>Syncephalastraceae</taxon>
        <taxon>Syncephalastrum</taxon>
    </lineage>
</organism>
<feature type="compositionally biased region" description="Low complexity" evidence="5">
    <location>
        <begin position="48"/>
        <end position="67"/>
    </location>
</feature>
<dbReference type="Gene3D" id="3.30.40.10">
    <property type="entry name" value="Zinc/RING finger domain, C3HC4 (zinc finger)"/>
    <property type="match status" value="1"/>
</dbReference>
<evidence type="ECO:0000313" key="7">
    <source>
        <dbReference type="EMBL" id="ORY96660.1"/>
    </source>
</evidence>
<dbReference type="CDD" id="cd15489">
    <property type="entry name" value="PHD_SF"/>
    <property type="match status" value="1"/>
</dbReference>
<sequence length="617" mass="68040">MKTTSQRQRKPAKELQINTSAARQSKVSKGVHKTATVEIAVKRLAAQASHLAAEAQAEAGADAETPACSHNHDKQHDIRHIAQRFKQRLADAVAKVTDATSPPTLPRLPQRSPSLPPTPPAEEEQQQSEKECTIMNTHRPSRLRNLELLKQYLYFVSQENAVEMDPSGEMIKMAVPVGVEATRLARTTEKEQKQQQQASLGARLIEAQVHGSSISQMASTITSSKVAQGHQTSPLMVSRRTSPSSDRRRPGRPPKQQQQQQPQQQPGQQHQEHMCSRQKHQPLSYPRRVEPCQPKMLMERTRRRKRSTRSGESVVQCICYSPCEESGAMVQCDDCARWLHLDCLQLTEDALDETFRCPACFVSLGGERQAKLVSSVTWRFAARQESVRRASLPQADDDDELMSDDGGDHARRSFVSRPLAKTPLPQQFPMHSSAPRSVPQPTATIITSSKLDNEVEDMLDDGSETESDSDIEIHRRASTTSCMVTDDDSSTTTSVSEAGTPEETTFESPMMLDESVTVELLSRLALRSLDATQKEIFSPNASDVFLCETTLATEKIADQELLHPSAAPTTAAAAAAAAAAAGASATRFTQDTLPSSICAKDLTEFSFDHGPFWRSIR</sequence>
<dbReference type="InterPro" id="IPR001965">
    <property type="entry name" value="Znf_PHD"/>
</dbReference>
<dbReference type="OMA" id="IESYVHE"/>